<dbReference type="GO" id="GO:0004149">
    <property type="term" value="F:dihydrolipoyllysine-residue succinyltransferase activity"/>
    <property type="evidence" value="ECO:0007669"/>
    <property type="project" value="TreeGrafter"/>
</dbReference>
<dbReference type="PROSITE" id="PS50968">
    <property type="entry name" value="BIOTINYL_LIPOYL"/>
    <property type="match status" value="1"/>
</dbReference>
<evidence type="ECO:0000313" key="6">
    <source>
        <dbReference type="EMBL" id="OOO11013.1"/>
    </source>
</evidence>
<protein>
    <submittedName>
        <fullName evidence="6">Biotin/lipoyl attachment domain-containing protein</fullName>
    </submittedName>
    <submittedName>
        <fullName evidence="5">Unnamed protein product</fullName>
    </submittedName>
</protein>
<gene>
    <name evidence="5" type="ORF">Aory04_000691000</name>
    <name evidence="6" type="ORF">OAory_01074830</name>
</gene>
<dbReference type="EMBL" id="BSYA01000077">
    <property type="protein sequence ID" value="GMG30920.1"/>
    <property type="molecule type" value="Genomic_DNA"/>
</dbReference>
<sequence>MAFQPLKRSHNLYKSVLQFHRPRRCIANSPTSLCCQEPYRFTSFSSYNPFRPFSISAQRFNSKATVHIDTLGGESIDEAKLQSFNRKVGDYVKQDDVLAVIETEKVALEVYAPETGVIQQVFVEEGDTVTIGQAIAEITIKSKPGDGKE</sequence>
<dbReference type="AlphaFoldDB" id="A0A1S9DPJ8"/>
<comment type="similarity">
    <text evidence="1">Belongs to the 2-oxoacid dehydrogenase family.</text>
</comment>
<dbReference type="SUPFAM" id="SSF51230">
    <property type="entry name" value="Single hybrid motif"/>
    <property type="match status" value="1"/>
</dbReference>
<dbReference type="OrthoDB" id="5391403at2759"/>
<reference evidence="6 7" key="1">
    <citation type="submission" date="2016-10" db="EMBL/GenBank/DDBJ databases">
        <title>Genome sequencing of Aspergillus oryzae BCC7051.</title>
        <authorList>
            <person name="Thammarongtham C."/>
            <person name="Vorapreeda T."/>
            <person name="Nookaew I."/>
            <person name="Srisuk T."/>
            <person name="Land M."/>
            <person name="Jeennor S."/>
            <person name="Laoteng K."/>
        </authorList>
    </citation>
    <scope>NUCLEOTIDE SEQUENCE [LARGE SCALE GENOMIC DNA]</scope>
    <source>
        <strain evidence="6 7">BCC7051</strain>
    </source>
</reference>
<dbReference type="GO" id="GO:0006099">
    <property type="term" value="P:tricarboxylic acid cycle"/>
    <property type="evidence" value="ECO:0007669"/>
    <property type="project" value="TreeGrafter"/>
</dbReference>
<dbReference type="Gene3D" id="2.40.50.100">
    <property type="match status" value="1"/>
</dbReference>
<dbReference type="PANTHER" id="PTHR43416">
    <property type="entry name" value="DIHYDROLIPOYLLYSINE-RESIDUE SUCCINYLTRANSFERASE COMPONENT OF 2-OXOGLUTARATE DEHYDROGENASE COMPLEX, MITOCHONDRIAL-RELATED"/>
    <property type="match status" value="1"/>
</dbReference>
<dbReference type="Pfam" id="PF00364">
    <property type="entry name" value="Biotin_lipoyl"/>
    <property type="match status" value="1"/>
</dbReference>
<reference evidence="5" key="2">
    <citation type="submission" date="2023-04" db="EMBL/GenBank/DDBJ databases">
        <title>Aspergillus oryzae NBRC 4228.</title>
        <authorList>
            <person name="Ichikawa N."/>
            <person name="Sato H."/>
            <person name="Tonouchi N."/>
        </authorList>
    </citation>
    <scope>NUCLEOTIDE SEQUENCE</scope>
    <source>
        <strain evidence="5">NBRC 4228</strain>
    </source>
</reference>
<dbReference type="VEuPathDB" id="FungiDB:AO090012000214"/>
<dbReference type="Proteomes" id="UP000190312">
    <property type="component" value="Unassembled WGS sequence"/>
</dbReference>
<organism evidence="6 7">
    <name type="scientific">Aspergillus oryzae</name>
    <name type="common">Yellow koji mold</name>
    <dbReference type="NCBI Taxonomy" id="5062"/>
    <lineage>
        <taxon>Eukaryota</taxon>
        <taxon>Fungi</taxon>
        <taxon>Dikarya</taxon>
        <taxon>Ascomycota</taxon>
        <taxon>Pezizomycotina</taxon>
        <taxon>Eurotiomycetes</taxon>
        <taxon>Eurotiomycetidae</taxon>
        <taxon>Eurotiales</taxon>
        <taxon>Aspergillaceae</taxon>
        <taxon>Aspergillus</taxon>
        <taxon>Aspergillus subgen. Circumdati</taxon>
    </lineage>
</organism>
<accession>A0A1S9DPJ8</accession>
<name>A0A1S9DPJ8_ASPOZ</name>
<evidence type="ECO:0000256" key="1">
    <source>
        <dbReference type="ARBA" id="ARBA00007317"/>
    </source>
</evidence>
<dbReference type="PANTHER" id="PTHR43416:SF5">
    <property type="entry name" value="DIHYDROLIPOYLLYSINE-RESIDUE SUCCINYLTRANSFERASE COMPONENT OF 2-OXOGLUTARATE DEHYDROGENASE COMPLEX, MITOCHONDRIAL"/>
    <property type="match status" value="1"/>
</dbReference>
<dbReference type="InterPro" id="IPR003016">
    <property type="entry name" value="2-oxoA_DH_lipoyl-BS"/>
</dbReference>
<dbReference type="EMBL" id="MKZY01000003">
    <property type="protein sequence ID" value="OOO11013.1"/>
    <property type="molecule type" value="Genomic_DNA"/>
</dbReference>
<dbReference type="CDD" id="cd06849">
    <property type="entry name" value="lipoyl_domain"/>
    <property type="match status" value="1"/>
</dbReference>
<dbReference type="eggNOG" id="KOG0559">
    <property type="taxonomic scope" value="Eukaryota"/>
</dbReference>
<evidence type="ECO:0000256" key="3">
    <source>
        <dbReference type="ARBA" id="ARBA00022946"/>
    </source>
</evidence>
<dbReference type="GO" id="GO:0005739">
    <property type="term" value="C:mitochondrion"/>
    <property type="evidence" value="ECO:0007669"/>
    <property type="project" value="TreeGrafter"/>
</dbReference>
<dbReference type="InterPro" id="IPR000089">
    <property type="entry name" value="Biotin_lipoyl"/>
</dbReference>
<dbReference type="Proteomes" id="UP001165205">
    <property type="component" value="Unassembled WGS sequence"/>
</dbReference>
<evidence type="ECO:0000259" key="4">
    <source>
        <dbReference type="PROSITE" id="PS50968"/>
    </source>
</evidence>
<evidence type="ECO:0000313" key="7">
    <source>
        <dbReference type="Proteomes" id="UP000190312"/>
    </source>
</evidence>
<feature type="domain" description="Lipoyl-binding" evidence="4">
    <location>
        <begin position="63"/>
        <end position="139"/>
    </location>
</feature>
<dbReference type="InterPro" id="IPR011053">
    <property type="entry name" value="Single_hybrid_motif"/>
</dbReference>
<evidence type="ECO:0000256" key="2">
    <source>
        <dbReference type="ARBA" id="ARBA00022823"/>
    </source>
</evidence>
<keyword evidence="2" id="KW-0450">Lipoyl</keyword>
<dbReference type="InterPro" id="IPR050537">
    <property type="entry name" value="2-oxoacid_dehydrogenase"/>
</dbReference>
<keyword evidence="3" id="KW-0809">Transit peptide</keyword>
<proteinExistence type="inferred from homology"/>
<dbReference type="PROSITE" id="PS00189">
    <property type="entry name" value="LIPOYL"/>
    <property type="match status" value="1"/>
</dbReference>
<comment type="caution">
    <text evidence="6">The sequence shown here is derived from an EMBL/GenBank/DDBJ whole genome shotgun (WGS) entry which is preliminary data.</text>
</comment>
<evidence type="ECO:0000313" key="5">
    <source>
        <dbReference type="EMBL" id="GMG30920.1"/>
    </source>
</evidence>